<protein>
    <recommendedName>
        <fullName evidence="2">HD/PDEase domain-containing protein</fullName>
    </recommendedName>
</protein>
<evidence type="ECO:0008006" key="2">
    <source>
        <dbReference type="Google" id="ProtNLM"/>
    </source>
</evidence>
<name>A0A0F8ZBH5_9ZZZZ</name>
<dbReference type="AlphaFoldDB" id="A0A0F8ZBH5"/>
<reference evidence="1" key="1">
    <citation type="journal article" date="2015" name="Nature">
        <title>Complex archaea that bridge the gap between prokaryotes and eukaryotes.</title>
        <authorList>
            <person name="Spang A."/>
            <person name="Saw J.H."/>
            <person name="Jorgensen S.L."/>
            <person name="Zaremba-Niedzwiedzka K."/>
            <person name="Martijn J."/>
            <person name="Lind A.E."/>
            <person name="van Eijk R."/>
            <person name="Schleper C."/>
            <person name="Guy L."/>
            <person name="Ettema T.J."/>
        </authorList>
    </citation>
    <scope>NUCLEOTIDE SEQUENCE</scope>
</reference>
<evidence type="ECO:0000313" key="1">
    <source>
        <dbReference type="EMBL" id="KKK91103.1"/>
    </source>
</evidence>
<organism evidence="1">
    <name type="scientific">marine sediment metagenome</name>
    <dbReference type="NCBI Taxonomy" id="412755"/>
    <lineage>
        <taxon>unclassified sequences</taxon>
        <taxon>metagenomes</taxon>
        <taxon>ecological metagenomes</taxon>
    </lineage>
</organism>
<proteinExistence type="predicted"/>
<sequence>MTAMEPSNDKLTYREDVSWLIKTQDPVLVFEEVKRTLGMFMPDFDLREVEQCFDDTVSLFRGTYPGYRACNTEYHDLKHTTDVFLALASLFHGYSLCGEPLKPRTVRLSLIAALMHDSGYIQAHYENLGTGARFTEVHVERSIAFLEEYFKRTGWDKDDYRSAARMVIATDLKHTISDIPFKSEAEAQGAKALFVADILGQMADRVYLEKLLFLYQEFSEAGIMEYSSEQELLEKTVGFYEMAWKKLINEAGYKEEHLHRHFEVRWGIPRDLYAHAADKNIDFLQYILKNHKNRHREMLNRGGLVSQLMHKDEEATT</sequence>
<accession>A0A0F8ZBH5</accession>
<dbReference type="Gene3D" id="1.10.3210.10">
    <property type="entry name" value="Hypothetical protein af1432"/>
    <property type="match status" value="1"/>
</dbReference>
<dbReference type="EMBL" id="LAZR01048802">
    <property type="protein sequence ID" value="KKK91103.1"/>
    <property type="molecule type" value="Genomic_DNA"/>
</dbReference>
<gene>
    <name evidence="1" type="ORF">LCGC14_2716320</name>
</gene>
<dbReference type="SUPFAM" id="SSF109604">
    <property type="entry name" value="HD-domain/PDEase-like"/>
    <property type="match status" value="1"/>
</dbReference>
<comment type="caution">
    <text evidence="1">The sequence shown here is derived from an EMBL/GenBank/DDBJ whole genome shotgun (WGS) entry which is preliminary data.</text>
</comment>